<evidence type="ECO:0000313" key="3">
    <source>
        <dbReference type="Proteomes" id="UP001597417"/>
    </source>
</evidence>
<reference evidence="3" key="1">
    <citation type="journal article" date="2019" name="Int. J. Syst. Evol. Microbiol.">
        <title>The Global Catalogue of Microorganisms (GCM) 10K type strain sequencing project: providing services to taxonomists for standard genome sequencing and annotation.</title>
        <authorList>
            <consortium name="The Broad Institute Genomics Platform"/>
            <consortium name="The Broad Institute Genome Sequencing Center for Infectious Disease"/>
            <person name="Wu L."/>
            <person name="Ma J."/>
        </authorList>
    </citation>
    <scope>NUCLEOTIDE SEQUENCE [LARGE SCALE GENOMIC DNA]</scope>
    <source>
        <strain evidence="3">CGMCC 4.7645</strain>
    </source>
</reference>
<dbReference type="RefSeq" id="WP_378267640.1">
    <property type="nucleotide sequence ID" value="NZ_JBHUKR010000012.1"/>
</dbReference>
<feature type="compositionally biased region" description="Polar residues" evidence="1">
    <location>
        <begin position="142"/>
        <end position="173"/>
    </location>
</feature>
<feature type="compositionally biased region" description="Low complexity" evidence="1">
    <location>
        <begin position="237"/>
        <end position="329"/>
    </location>
</feature>
<evidence type="ECO:0000313" key="2">
    <source>
        <dbReference type="EMBL" id="MFD2419613.1"/>
    </source>
</evidence>
<dbReference type="EMBL" id="JBHUKR010000012">
    <property type="protein sequence ID" value="MFD2419613.1"/>
    <property type="molecule type" value="Genomic_DNA"/>
</dbReference>
<feature type="region of interest" description="Disordered" evidence="1">
    <location>
        <begin position="120"/>
        <end position="195"/>
    </location>
</feature>
<feature type="compositionally biased region" description="Low complexity" evidence="1">
    <location>
        <begin position="216"/>
        <end position="225"/>
    </location>
</feature>
<feature type="compositionally biased region" description="Polar residues" evidence="1">
    <location>
        <begin position="120"/>
        <end position="133"/>
    </location>
</feature>
<name>A0ABW5FX56_9PSEU</name>
<accession>A0ABW5FX56</accession>
<gene>
    <name evidence="2" type="ORF">ACFSXZ_25115</name>
</gene>
<dbReference type="Proteomes" id="UP001597417">
    <property type="component" value="Unassembled WGS sequence"/>
</dbReference>
<proteinExistence type="predicted"/>
<organism evidence="2 3">
    <name type="scientific">Amycolatopsis pigmentata</name>
    <dbReference type="NCBI Taxonomy" id="450801"/>
    <lineage>
        <taxon>Bacteria</taxon>
        <taxon>Bacillati</taxon>
        <taxon>Actinomycetota</taxon>
        <taxon>Actinomycetes</taxon>
        <taxon>Pseudonocardiales</taxon>
        <taxon>Pseudonocardiaceae</taxon>
        <taxon>Amycolatopsis</taxon>
    </lineage>
</organism>
<evidence type="ECO:0000256" key="1">
    <source>
        <dbReference type="SAM" id="MobiDB-lite"/>
    </source>
</evidence>
<keyword evidence="3" id="KW-1185">Reference proteome</keyword>
<sequence length="342" mass="38689">MSTNFDADAIRTSATNLGKIMDDVSAFEALKPHWPNAGKFPLAQWVERIVDDRRNAVVAHAQHLKLALSDMSSTLTTIANDFDNADAENAQKIKSSIQHLEGQVTNDISTFDQNTEQQQHNFTDDTTQSNTNKPGDGDGYNDNLSTPISGGASNQPASQRPFYTSDPEPNSEYTPALPGRTYAPHNLQQPGEQQYDPTNFQQEQYAPLQPRQVMEPAQMQPAQPADPGLTPMEPRYQEQQPYPAQYQEQQPYPAQYQEQQAYPAQPAYQEQQPYPAQYQEQQPYPAQPAYQEQQAYPAQPAYQEQPVYAAEPRYQEQQAYPAQYQEQVQLNDPGEPRQQFEA</sequence>
<feature type="compositionally biased region" description="Polar residues" evidence="1">
    <location>
        <begin position="186"/>
        <end position="195"/>
    </location>
</feature>
<feature type="region of interest" description="Disordered" evidence="1">
    <location>
        <begin position="212"/>
        <end position="342"/>
    </location>
</feature>
<comment type="caution">
    <text evidence="2">The sequence shown here is derived from an EMBL/GenBank/DDBJ whole genome shotgun (WGS) entry which is preliminary data.</text>
</comment>
<protein>
    <submittedName>
        <fullName evidence="2">Uncharacterized protein</fullName>
    </submittedName>
</protein>